<evidence type="ECO:0000256" key="5">
    <source>
        <dbReference type="ARBA" id="ARBA00022827"/>
    </source>
</evidence>
<dbReference type="InterPro" id="IPR002938">
    <property type="entry name" value="FAD-bd"/>
</dbReference>
<evidence type="ECO:0000256" key="7">
    <source>
        <dbReference type="ARBA" id="ARBA00023033"/>
    </source>
</evidence>
<dbReference type="Pfam" id="PF01494">
    <property type="entry name" value="FAD_binding_3"/>
    <property type="match status" value="1"/>
</dbReference>
<dbReference type="RefSeq" id="WP_034909725.1">
    <property type="nucleotide sequence ID" value="NZ_FMBA01000001.1"/>
</dbReference>
<reference evidence="11" key="1">
    <citation type="submission" date="2016-08" db="EMBL/GenBank/DDBJ databases">
        <authorList>
            <person name="Varghese N."/>
            <person name="Submissions Spin"/>
        </authorList>
    </citation>
    <scope>NUCLEOTIDE SEQUENCE [LARGE SCALE GENOMIC DNA]</scope>
    <source>
        <strain evidence="11">R-53144</strain>
    </source>
</reference>
<dbReference type="InterPro" id="IPR018168">
    <property type="entry name" value="Ubi_Hdrlase_CS"/>
</dbReference>
<dbReference type="GO" id="GO:0071949">
    <property type="term" value="F:FAD binding"/>
    <property type="evidence" value="ECO:0007669"/>
    <property type="project" value="InterPro"/>
</dbReference>
<dbReference type="Gene3D" id="3.50.50.60">
    <property type="entry name" value="FAD/NAD(P)-binding domain"/>
    <property type="match status" value="2"/>
</dbReference>
<dbReference type="STRING" id="1798183.GA0061080_100111"/>
<dbReference type="FunFam" id="3.50.50.60:FF:000021">
    <property type="entry name" value="Ubiquinone biosynthesis monooxygenase COQ6"/>
    <property type="match status" value="1"/>
</dbReference>
<protein>
    <submittedName>
        <fullName evidence="10">2-octaprenylphenol hydroxylase</fullName>
    </submittedName>
</protein>
<dbReference type="EMBL" id="FMBA01000001">
    <property type="protein sequence ID" value="SCB72134.1"/>
    <property type="molecule type" value="Genomic_DNA"/>
</dbReference>
<keyword evidence="6" id="KW-0560">Oxidoreductase</keyword>
<keyword evidence="4" id="KW-0285">Flavoprotein</keyword>
<evidence type="ECO:0000256" key="1">
    <source>
        <dbReference type="ARBA" id="ARBA00001974"/>
    </source>
</evidence>
<name>A0A1C3YPW7_9GAMM</name>
<dbReference type="AlphaFoldDB" id="A0A1C3YPW7"/>
<sequence length="394" mass="44201">MNLQFDVVIVGGGLVGLATACALSQCDLNIAIIDTKLCQHEFLPHAEISIRASAINGASQRYFSKIGIWDDLCNSKRVQEFTEIGVWEKNGQAHLSAQAKDYGYSNLGYIIENNVISHYLYQFALNCSNIKIYSHEAVDCTFNDDFVFLTLANKAVLQAKLMIGADGAHSWVRRSENISVLERDYLHHAVITTVQTEYPHQSCARQVFYPNGIIAFLPLWNVNKSCLVWSTKPDNASTLTSLSESEFSNELFRLTGDKVGKCQLINPRMVFPLKARFAKQFIKHRLVLIGDAAHTIHPLAGQGVNLGFQDSALLVSTIKQLIETNKDIGLVKNLKSFEFNRRKDALVMLTAMQTIQDMFNGDNLLKKTLRTIGMNVIDNSQLLKKQLIKYAMHI</sequence>
<evidence type="ECO:0000313" key="10">
    <source>
        <dbReference type="EMBL" id="SCB72134.1"/>
    </source>
</evidence>
<evidence type="ECO:0000256" key="4">
    <source>
        <dbReference type="ARBA" id="ARBA00022630"/>
    </source>
</evidence>
<dbReference type="OrthoDB" id="9769565at2"/>
<dbReference type="InterPro" id="IPR051205">
    <property type="entry name" value="UbiH/COQ6_monooxygenase"/>
</dbReference>
<dbReference type="PROSITE" id="PS01304">
    <property type="entry name" value="UBIH"/>
    <property type="match status" value="1"/>
</dbReference>
<organism evidence="10 11">
    <name type="scientific">Gilliamella intestini</name>
    <dbReference type="NCBI Taxonomy" id="1798183"/>
    <lineage>
        <taxon>Bacteria</taxon>
        <taxon>Pseudomonadati</taxon>
        <taxon>Pseudomonadota</taxon>
        <taxon>Gammaproteobacteria</taxon>
        <taxon>Orbales</taxon>
        <taxon>Orbaceae</taxon>
        <taxon>Gilliamella</taxon>
    </lineage>
</organism>
<comment type="cofactor">
    <cofactor evidence="1">
        <name>FAD</name>
        <dbReference type="ChEBI" id="CHEBI:57692"/>
    </cofactor>
</comment>
<dbReference type="UniPathway" id="UPA00232"/>
<evidence type="ECO:0000256" key="6">
    <source>
        <dbReference type="ARBA" id="ARBA00023002"/>
    </source>
</evidence>
<comment type="pathway">
    <text evidence="2">Cofactor biosynthesis; ubiquinone biosynthesis.</text>
</comment>
<dbReference type="PANTHER" id="PTHR43876">
    <property type="entry name" value="UBIQUINONE BIOSYNTHESIS MONOOXYGENASE COQ6, MITOCHONDRIAL"/>
    <property type="match status" value="1"/>
</dbReference>
<accession>A0A1C3YPW7</accession>
<dbReference type="InterPro" id="IPR010971">
    <property type="entry name" value="UbiH/COQ6"/>
</dbReference>
<evidence type="ECO:0000256" key="8">
    <source>
        <dbReference type="ARBA" id="ARBA00065734"/>
    </source>
</evidence>
<comment type="similarity">
    <text evidence="3">Belongs to the UbiH/COQ6 family.</text>
</comment>
<dbReference type="GO" id="GO:0019168">
    <property type="term" value="F:2-polyprenylphenol 6-hydroxylase activity"/>
    <property type="evidence" value="ECO:0007669"/>
    <property type="project" value="TreeGrafter"/>
</dbReference>
<dbReference type="GO" id="GO:0006744">
    <property type="term" value="P:ubiquinone biosynthetic process"/>
    <property type="evidence" value="ECO:0007669"/>
    <property type="project" value="UniProtKB-UniPathway"/>
</dbReference>
<feature type="domain" description="FAD-binding" evidence="9">
    <location>
        <begin position="5"/>
        <end position="323"/>
    </location>
</feature>
<dbReference type="GO" id="GO:0110142">
    <property type="term" value="C:ubiquinone biosynthesis complex"/>
    <property type="evidence" value="ECO:0007669"/>
    <property type="project" value="UniProtKB-ARBA"/>
</dbReference>
<dbReference type="PANTHER" id="PTHR43876:SF7">
    <property type="entry name" value="UBIQUINONE BIOSYNTHESIS MONOOXYGENASE COQ6, MITOCHONDRIAL"/>
    <property type="match status" value="1"/>
</dbReference>
<dbReference type="NCBIfam" id="TIGR01988">
    <property type="entry name" value="Ubi-OHases"/>
    <property type="match status" value="1"/>
</dbReference>
<keyword evidence="5" id="KW-0274">FAD</keyword>
<evidence type="ECO:0000259" key="9">
    <source>
        <dbReference type="Pfam" id="PF01494"/>
    </source>
</evidence>
<evidence type="ECO:0000313" key="11">
    <source>
        <dbReference type="Proteomes" id="UP000199698"/>
    </source>
</evidence>
<keyword evidence="7" id="KW-0503">Monooxygenase</keyword>
<dbReference type="SUPFAM" id="SSF51905">
    <property type="entry name" value="FAD/NAD(P)-binding domain"/>
    <property type="match status" value="1"/>
</dbReference>
<gene>
    <name evidence="10" type="ORF">GA0061080_100111</name>
</gene>
<comment type="subunit">
    <text evidence="8">Component of the Ubi complex metabolon, which regroups five ubiquinone biosynthesis proteins (UbiE, UbiF, UbiG, UbiH and UbiI) and two accessory factors (UbiK and the lipid-binding protein UbiJ).</text>
</comment>
<dbReference type="InterPro" id="IPR036188">
    <property type="entry name" value="FAD/NAD-bd_sf"/>
</dbReference>
<keyword evidence="11" id="KW-1185">Reference proteome</keyword>
<dbReference type="PRINTS" id="PR00420">
    <property type="entry name" value="RNGMNOXGNASE"/>
</dbReference>
<evidence type="ECO:0000256" key="2">
    <source>
        <dbReference type="ARBA" id="ARBA00004749"/>
    </source>
</evidence>
<dbReference type="Proteomes" id="UP000199698">
    <property type="component" value="Unassembled WGS sequence"/>
</dbReference>
<proteinExistence type="inferred from homology"/>
<evidence type="ECO:0000256" key="3">
    <source>
        <dbReference type="ARBA" id="ARBA00005349"/>
    </source>
</evidence>